<dbReference type="GO" id="GO:0006303">
    <property type="term" value="P:double-strand break repair via nonhomologous end joining"/>
    <property type="evidence" value="ECO:0007669"/>
    <property type="project" value="TreeGrafter"/>
</dbReference>
<dbReference type="EMBL" id="LSYS01007721">
    <property type="protein sequence ID" value="OPJ70965.1"/>
    <property type="molecule type" value="Genomic_DNA"/>
</dbReference>
<dbReference type="PANTHER" id="PTHR46060:SF2">
    <property type="entry name" value="HISTONE-LYSINE N-METHYLTRANSFERASE SETMAR"/>
    <property type="match status" value="1"/>
</dbReference>
<dbReference type="GO" id="GO:0031297">
    <property type="term" value="P:replication fork processing"/>
    <property type="evidence" value="ECO:0007669"/>
    <property type="project" value="TreeGrafter"/>
</dbReference>
<reference evidence="1 2" key="1">
    <citation type="submission" date="2016-02" db="EMBL/GenBank/DDBJ databases">
        <title>Band-tailed pigeon sequencing and assembly.</title>
        <authorList>
            <person name="Soares A.E."/>
            <person name="Novak B.J."/>
            <person name="Rice E.S."/>
            <person name="O'Connell B."/>
            <person name="Chang D."/>
            <person name="Weber S."/>
            <person name="Shapiro B."/>
        </authorList>
    </citation>
    <scope>NUCLEOTIDE SEQUENCE [LARGE SCALE GENOMIC DNA]</scope>
    <source>
        <strain evidence="1">BTP2013</strain>
        <tissue evidence="1">Blood</tissue>
    </source>
</reference>
<dbReference type="AlphaFoldDB" id="A0A1V4JFZ6"/>
<dbReference type="GO" id="GO:0005634">
    <property type="term" value="C:nucleus"/>
    <property type="evidence" value="ECO:0007669"/>
    <property type="project" value="TreeGrafter"/>
</dbReference>
<dbReference type="GO" id="GO:0042800">
    <property type="term" value="F:histone H3K4 methyltransferase activity"/>
    <property type="evidence" value="ECO:0007669"/>
    <property type="project" value="TreeGrafter"/>
</dbReference>
<dbReference type="GO" id="GO:0046975">
    <property type="term" value="F:histone H3K36 methyltransferase activity"/>
    <property type="evidence" value="ECO:0007669"/>
    <property type="project" value="TreeGrafter"/>
</dbReference>
<name>A0A1V4JFZ6_PATFA</name>
<dbReference type="InterPro" id="IPR052709">
    <property type="entry name" value="Transposase-MT_Hybrid"/>
</dbReference>
<evidence type="ECO:0000313" key="1">
    <source>
        <dbReference type="EMBL" id="OPJ70965.1"/>
    </source>
</evidence>
<accession>A0A1V4JFZ6</accession>
<dbReference type="GO" id="GO:0003690">
    <property type="term" value="F:double-stranded DNA binding"/>
    <property type="evidence" value="ECO:0007669"/>
    <property type="project" value="TreeGrafter"/>
</dbReference>
<dbReference type="GO" id="GO:0000014">
    <property type="term" value="F:single-stranded DNA endodeoxyribonuclease activity"/>
    <property type="evidence" value="ECO:0007669"/>
    <property type="project" value="TreeGrafter"/>
</dbReference>
<dbReference type="PANTHER" id="PTHR46060">
    <property type="entry name" value="MARINER MOS1 TRANSPOSASE-LIKE PROTEIN"/>
    <property type="match status" value="1"/>
</dbReference>
<evidence type="ECO:0008006" key="3">
    <source>
        <dbReference type="Google" id="ProtNLM"/>
    </source>
</evidence>
<keyword evidence="2" id="KW-1185">Reference proteome</keyword>
<gene>
    <name evidence="1" type="ORF">AV530_017289</name>
</gene>
<dbReference type="GO" id="GO:0000729">
    <property type="term" value="P:DNA double-strand break processing"/>
    <property type="evidence" value="ECO:0007669"/>
    <property type="project" value="TreeGrafter"/>
</dbReference>
<dbReference type="Proteomes" id="UP000190648">
    <property type="component" value="Unassembled WGS sequence"/>
</dbReference>
<protein>
    <recommendedName>
        <fullName evidence="3">Mos1 transposase HTH domain-containing protein</fullName>
    </recommendedName>
</protein>
<proteinExistence type="predicted"/>
<organism evidence="1 2">
    <name type="scientific">Patagioenas fasciata monilis</name>
    <dbReference type="NCBI Taxonomy" id="372326"/>
    <lineage>
        <taxon>Eukaryota</taxon>
        <taxon>Metazoa</taxon>
        <taxon>Chordata</taxon>
        <taxon>Craniata</taxon>
        <taxon>Vertebrata</taxon>
        <taxon>Euteleostomi</taxon>
        <taxon>Archelosauria</taxon>
        <taxon>Archosauria</taxon>
        <taxon>Dinosauria</taxon>
        <taxon>Saurischia</taxon>
        <taxon>Theropoda</taxon>
        <taxon>Coelurosauria</taxon>
        <taxon>Aves</taxon>
        <taxon>Neognathae</taxon>
        <taxon>Neoaves</taxon>
        <taxon>Columbimorphae</taxon>
        <taxon>Columbiformes</taxon>
        <taxon>Columbidae</taxon>
        <taxon>Patagioenas</taxon>
    </lineage>
</organism>
<dbReference type="STRING" id="372326.A0A1V4JFZ6"/>
<dbReference type="OrthoDB" id="616263at2759"/>
<sequence length="175" mass="20185">MGHKPTKITCNINNTFSPGTANEHTVQWWFKKFCKGDESLEDEELSGQPSEGDNDQVRVNIEADPLTTREVVKELSIDHSTVVQHLKQMGKVKRLNKWMPHELTQNQRNWHFEVLSSLILCNNNEPFLDQMCDVKWTLRNNQLSGWTEKNLQSTSQSETCTNKRSWSLFGGLLPV</sequence>
<dbReference type="GO" id="GO:0044774">
    <property type="term" value="P:mitotic DNA integrity checkpoint signaling"/>
    <property type="evidence" value="ECO:0007669"/>
    <property type="project" value="TreeGrafter"/>
</dbReference>
<dbReference type="GO" id="GO:0035861">
    <property type="term" value="C:site of double-strand break"/>
    <property type="evidence" value="ECO:0007669"/>
    <property type="project" value="TreeGrafter"/>
</dbReference>
<comment type="caution">
    <text evidence="1">The sequence shown here is derived from an EMBL/GenBank/DDBJ whole genome shotgun (WGS) entry which is preliminary data.</text>
</comment>
<dbReference type="GO" id="GO:0003697">
    <property type="term" value="F:single-stranded DNA binding"/>
    <property type="evidence" value="ECO:0007669"/>
    <property type="project" value="TreeGrafter"/>
</dbReference>
<dbReference type="GO" id="GO:0044547">
    <property type="term" value="F:DNA topoisomerase binding"/>
    <property type="evidence" value="ECO:0007669"/>
    <property type="project" value="TreeGrafter"/>
</dbReference>
<dbReference type="GO" id="GO:0015074">
    <property type="term" value="P:DNA integration"/>
    <property type="evidence" value="ECO:0007669"/>
    <property type="project" value="TreeGrafter"/>
</dbReference>
<evidence type="ECO:0000313" key="2">
    <source>
        <dbReference type="Proteomes" id="UP000190648"/>
    </source>
</evidence>
<dbReference type="GO" id="GO:0000793">
    <property type="term" value="C:condensed chromosome"/>
    <property type="evidence" value="ECO:0007669"/>
    <property type="project" value="TreeGrafter"/>
</dbReference>